<keyword evidence="3" id="KW-0408">Iron</keyword>
<dbReference type="OrthoDB" id="271433at2759"/>
<dbReference type="PANTHER" id="PTHR22966">
    <property type="entry name" value="2-AMINOETHANETHIOL DIOXYGENASE"/>
    <property type="match status" value="1"/>
</dbReference>
<accession>A0A1Y3AV38</accession>
<protein>
    <recommendedName>
        <fullName evidence="6">2-aminoethanethiol dioxygenase-like protein</fullName>
    </recommendedName>
</protein>
<evidence type="ECO:0000313" key="4">
    <source>
        <dbReference type="EMBL" id="OTF71684.1"/>
    </source>
</evidence>
<dbReference type="Pfam" id="PF07847">
    <property type="entry name" value="PCO_ADO"/>
    <property type="match status" value="1"/>
</dbReference>
<dbReference type="InterPro" id="IPR011051">
    <property type="entry name" value="RmlC_Cupin_sf"/>
</dbReference>
<gene>
    <name evidence="4" type="ORF">BLA29_003157</name>
</gene>
<sequence length="242" mass="27796">MTTIIQNVCKISQNIFSSFVRVNGQKSMAILDETNVSTLKKLFAQLTLNDIHYDLDELSSLNNECTPSAPITYTSIFQNQFFSLTVFGFRKQSSRIPLHDHPCMHGFIKCVYGSISIKSYTIIDNFSAPNEILNKVSESDHHCLVPSIYVGEEIITSDDYHVGTLTPIDRNIHEIRPITNSAIMADIISPPYTELTNSYFYFFIDTVYDERLDRNITWLLRTMDSRDYYCDTLIYRGPNILV</sequence>
<dbReference type="GO" id="GO:0016702">
    <property type="term" value="F:oxidoreductase activity, acting on single donors with incorporation of molecular oxygen, incorporation of two atoms of oxygen"/>
    <property type="evidence" value="ECO:0007669"/>
    <property type="project" value="InterPro"/>
</dbReference>
<evidence type="ECO:0000256" key="1">
    <source>
        <dbReference type="ARBA" id="ARBA00022723"/>
    </source>
</evidence>
<evidence type="ECO:0008006" key="6">
    <source>
        <dbReference type="Google" id="ProtNLM"/>
    </source>
</evidence>
<evidence type="ECO:0000256" key="3">
    <source>
        <dbReference type="ARBA" id="ARBA00023004"/>
    </source>
</evidence>
<proteinExistence type="predicted"/>
<dbReference type="GO" id="GO:0005739">
    <property type="term" value="C:mitochondrion"/>
    <property type="evidence" value="ECO:0007669"/>
    <property type="project" value="TreeGrafter"/>
</dbReference>
<dbReference type="CDD" id="cd20289">
    <property type="entry name" value="cupin_ADO"/>
    <property type="match status" value="1"/>
</dbReference>
<keyword evidence="5" id="KW-1185">Reference proteome</keyword>
<dbReference type="PANTHER" id="PTHR22966:SF61">
    <property type="entry name" value="2-AMINOETHANETHIOL DIOXYGENASE"/>
    <property type="match status" value="1"/>
</dbReference>
<evidence type="ECO:0000313" key="5">
    <source>
        <dbReference type="Proteomes" id="UP000194236"/>
    </source>
</evidence>
<dbReference type="Gene3D" id="2.60.120.10">
    <property type="entry name" value="Jelly Rolls"/>
    <property type="match status" value="1"/>
</dbReference>
<evidence type="ECO:0000256" key="2">
    <source>
        <dbReference type="ARBA" id="ARBA00023002"/>
    </source>
</evidence>
<reference evidence="4 5" key="1">
    <citation type="submission" date="2017-03" db="EMBL/GenBank/DDBJ databases">
        <title>Genome Survey of Euroglyphus maynei.</title>
        <authorList>
            <person name="Arlian L.G."/>
            <person name="Morgan M.S."/>
            <person name="Rider S.D."/>
        </authorList>
    </citation>
    <scope>NUCLEOTIDE SEQUENCE [LARGE SCALE GENOMIC DNA]</scope>
    <source>
        <strain evidence="4">Arlian Lab</strain>
        <tissue evidence="4">Whole body</tissue>
    </source>
</reference>
<dbReference type="GO" id="GO:0046872">
    <property type="term" value="F:metal ion binding"/>
    <property type="evidence" value="ECO:0007669"/>
    <property type="project" value="UniProtKB-KW"/>
</dbReference>
<organism evidence="4 5">
    <name type="scientific">Euroglyphus maynei</name>
    <name type="common">Mayne's house dust mite</name>
    <dbReference type="NCBI Taxonomy" id="6958"/>
    <lineage>
        <taxon>Eukaryota</taxon>
        <taxon>Metazoa</taxon>
        <taxon>Ecdysozoa</taxon>
        <taxon>Arthropoda</taxon>
        <taxon>Chelicerata</taxon>
        <taxon>Arachnida</taxon>
        <taxon>Acari</taxon>
        <taxon>Acariformes</taxon>
        <taxon>Sarcoptiformes</taxon>
        <taxon>Astigmata</taxon>
        <taxon>Psoroptidia</taxon>
        <taxon>Analgoidea</taxon>
        <taxon>Pyroglyphidae</taxon>
        <taxon>Pyroglyphinae</taxon>
        <taxon>Euroglyphus</taxon>
    </lineage>
</organism>
<name>A0A1Y3AV38_EURMA</name>
<dbReference type="InterPro" id="IPR012864">
    <property type="entry name" value="PCO/ADO"/>
</dbReference>
<dbReference type="SUPFAM" id="SSF51182">
    <property type="entry name" value="RmlC-like cupins"/>
    <property type="match status" value="1"/>
</dbReference>
<comment type="caution">
    <text evidence="4">The sequence shown here is derived from an EMBL/GenBank/DDBJ whole genome shotgun (WGS) entry which is preliminary data.</text>
</comment>
<keyword evidence="2" id="KW-0560">Oxidoreductase</keyword>
<dbReference type="EMBL" id="MUJZ01059741">
    <property type="protein sequence ID" value="OTF71684.1"/>
    <property type="molecule type" value="Genomic_DNA"/>
</dbReference>
<dbReference type="InterPro" id="IPR014710">
    <property type="entry name" value="RmlC-like_jellyroll"/>
</dbReference>
<dbReference type="AlphaFoldDB" id="A0A1Y3AV38"/>
<dbReference type="Proteomes" id="UP000194236">
    <property type="component" value="Unassembled WGS sequence"/>
</dbReference>
<keyword evidence="1" id="KW-0479">Metal-binding</keyword>